<dbReference type="Pfam" id="PF01839">
    <property type="entry name" value="FG-GAP"/>
    <property type="match status" value="1"/>
</dbReference>
<dbReference type="PROSITE" id="PS51470">
    <property type="entry name" value="FG_GAP"/>
    <property type="match status" value="1"/>
</dbReference>
<dbReference type="InterPro" id="IPR013517">
    <property type="entry name" value="FG-GAP"/>
</dbReference>
<evidence type="ECO:0000256" key="7">
    <source>
        <dbReference type="ARBA" id="ARBA00023180"/>
    </source>
</evidence>
<keyword evidence="6 8" id="KW-0720">Serine protease</keyword>
<keyword evidence="2 8" id="KW-0645">Protease</keyword>
<dbReference type="RefSeq" id="WP_345282896.1">
    <property type="nucleotide sequence ID" value="NZ_BAABAJ010000008.1"/>
</dbReference>
<dbReference type="EMBL" id="BAABAJ010000008">
    <property type="protein sequence ID" value="GAA3919815.1"/>
    <property type="molecule type" value="Genomic_DNA"/>
</dbReference>
<dbReference type="InterPro" id="IPR023827">
    <property type="entry name" value="Peptidase_S8_Asp-AS"/>
</dbReference>
<dbReference type="InterPro" id="IPR022398">
    <property type="entry name" value="Peptidase_S8_His-AS"/>
</dbReference>
<feature type="chain" id="PRO_5047436569" description="Peptidase S8/S53 domain-containing protein" evidence="10">
    <location>
        <begin position="27"/>
        <end position="932"/>
    </location>
</feature>
<dbReference type="SUPFAM" id="SSF52743">
    <property type="entry name" value="Subtilisin-like"/>
    <property type="match status" value="1"/>
</dbReference>
<proteinExistence type="inferred from homology"/>
<evidence type="ECO:0000256" key="3">
    <source>
        <dbReference type="ARBA" id="ARBA00022729"/>
    </source>
</evidence>
<dbReference type="PRINTS" id="PR00723">
    <property type="entry name" value="SUBTILISIN"/>
</dbReference>
<dbReference type="InterPro" id="IPR023828">
    <property type="entry name" value="Peptidase_S8_Ser-AS"/>
</dbReference>
<dbReference type="SUPFAM" id="SSF69318">
    <property type="entry name" value="Integrin alpha N-terminal domain"/>
    <property type="match status" value="1"/>
</dbReference>
<dbReference type="InterPro" id="IPR013519">
    <property type="entry name" value="Int_alpha_beta-p"/>
</dbReference>
<evidence type="ECO:0000313" key="13">
    <source>
        <dbReference type="Proteomes" id="UP001501000"/>
    </source>
</evidence>
<evidence type="ECO:0000256" key="4">
    <source>
        <dbReference type="ARBA" id="ARBA00022737"/>
    </source>
</evidence>
<feature type="active site" description="Charge relay system" evidence="8">
    <location>
        <position position="148"/>
    </location>
</feature>
<accession>A0ABP7MGC5</accession>
<dbReference type="PANTHER" id="PTHR43806">
    <property type="entry name" value="PEPTIDASE S8"/>
    <property type="match status" value="1"/>
</dbReference>
<dbReference type="PANTHER" id="PTHR43806:SF11">
    <property type="entry name" value="CEREVISIN-RELATED"/>
    <property type="match status" value="1"/>
</dbReference>
<dbReference type="InterPro" id="IPR015500">
    <property type="entry name" value="Peptidase_S8_subtilisin-rel"/>
</dbReference>
<reference evidence="13" key="1">
    <citation type="journal article" date="2019" name="Int. J. Syst. Evol. Microbiol.">
        <title>The Global Catalogue of Microorganisms (GCM) 10K type strain sequencing project: providing services to taxonomists for standard genome sequencing and annotation.</title>
        <authorList>
            <consortium name="The Broad Institute Genomics Platform"/>
            <consortium name="The Broad Institute Genome Sequencing Center for Infectious Disease"/>
            <person name="Wu L."/>
            <person name="Ma J."/>
        </authorList>
    </citation>
    <scope>NUCLEOTIDE SEQUENCE [LARGE SCALE GENOMIC DNA]</scope>
    <source>
        <strain evidence="13">JCM 16956</strain>
    </source>
</reference>
<name>A0ABP7MGC5_9ACTN</name>
<dbReference type="SMART" id="SM00191">
    <property type="entry name" value="Int_alpha"/>
    <property type="match status" value="5"/>
</dbReference>
<evidence type="ECO:0000256" key="5">
    <source>
        <dbReference type="ARBA" id="ARBA00022801"/>
    </source>
</evidence>
<sequence length="932" mass="92562">MKRTIWATVVTAMTAVTLGAAIPAHAVTPSNTATTAAEAATDPVDPPLYDRTASGGKVRVNVVTETLADVADAATAGEKKQEFETVPVVTLKVDRAGLDQLAAKPGVVSVTEDKVEQPTLDQSIPLIGGDDALAAGKTGTGQTIAVLDTGVEAGHPFLKNRVVGEACFSPSDAESGISSLCPNGADAQEGIGAADTAAGPCATMPACDHGTHVAGIAAGSGTGLAGAPRNGVAPGADIVAVQVFSQFTTEEFCGGVAPCVGSFQSAQLKGLEHVLKLKQAGTPIVAANLSLGNGRYTTACDSDLRKPVVDSLLSAGVATVIAAGNNGHTDAVSMPGCISSAVTVGSTTDDDQLSAFTNRGPLLDLFAPGTGIVSSVPGGAYASKNGTSMAAPHVAGAYAVLKQAFPTKSVADLTALLKSSGRGIVYTGATTPRIDLGAAVTGGGSTPKPAGMTDFNGDGAEDIAISDPQATVGTDAKAGLIRVVYGGGKGTAEISQDLDWVPGGSEADDYFGETLATIDWNKDGFTDLVAGTPSETVGTAADAGFVDILYGAAGGLGTGTLKATHLEQGAGTGGIAASASEAGDRMGHRIAAAVNDAGRPYLIISLPGETIGTATQAGAFFYVQGTTSLAVNQSSAGVPGDPESGDLFGWSVAADQNYIAVGAPNEAIGTTAKAGGVVILDANRFDSTGRPLPLAGLDQNHASISGGAEAGDQFGYAVAMAPFRASGAPAATESILAIGSPGESVTVGTEDRANAGRVVQIRIKPDGTWSYLRELMQGTAEDDVSGTSEVGDRMGEYLTAVNTAPGSVSTVASMRLAVGTPGEDLGTAANAGAVHTFSLAGSAGPNDRWIEAGDGDGIPGSPGANQYLGKSIHFTATKLYVGMPSGPLATGALHALPMSNVTQGGTVAPTTTYKPGSGGLPANGVAFGYAAR</sequence>
<comment type="similarity">
    <text evidence="1 8 9">Belongs to the peptidase S8 family.</text>
</comment>
<keyword evidence="4" id="KW-0677">Repeat</keyword>
<evidence type="ECO:0000256" key="9">
    <source>
        <dbReference type="RuleBase" id="RU003355"/>
    </source>
</evidence>
<evidence type="ECO:0000256" key="6">
    <source>
        <dbReference type="ARBA" id="ARBA00022825"/>
    </source>
</evidence>
<feature type="signal peptide" evidence="10">
    <location>
        <begin position="1"/>
        <end position="26"/>
    </location>
</feature>
<dbReference type="PROSITE" id="PS00137">
    <property type="entry name" value="SUBTILASE_HIS"/>
    <property type="match status" value="1"/>
</dbReference>
<evidence type="ECO:0000313" key="12">
    <source>
        <dbReference type="EMBL" id="GAA3919815.1"/>
    </source>
</evidence>
<dbReference type="Gene3D" id="2.130.10.130">
    <property type="entry name" value="Integrin alpha, N-terminal"/>
    <property type="match status" value="2"/>
</dbReference>
<dbReference type="PROSITE" id="PS00136">
    <property type="entry name" value="SUBTILASE_ASP"/>
    <property type="match status" value="1"/>
</dbReference>
<gene>
    <name evidence="12" type="ORF">GCM10022244_31160</name>
</gene>
<feature type="domain" description="Peptidase S8/S53" evidence="11">
    <location>
        <begin position="139"/>
        <end position="420"/>
    </location>
</feature>
<keyword evidence="13" id="KW-1185">Reference proteome</keyword>
<evidence type="ECO:0000256" key="1">
    <source>
        <dbReference type="ARBA" id="ARBA00011073"/>
    </source>
</evidence>
<dbReference type="InterPro" id="IPR050131">
    <property type="entry name" value="Peptidase_S8_subtilisin-like"/>
</dbReference>
<evidence type="ECO:0000259" key="11">
    <source>
        <dbReference type="Pfam" id="PF00082"/>
    </source>
</evidence>
<evidence type="ECO:0000256" key="2">
    <source>
        <dbReference type="ARBA" id="ARBA00022670"/>
    </source>
</evidence>
<dbReference type="Gene3D" id="3.40.50.200">
    <property type="entry name" value="Peptidase S8/S53 domain"/>
    <property type="match status" value="1"/>
</dbReference>
<dbReference type="InterPro" id="IPR000209">
    <property type="entry name" value="Peptidase_S8/S53_dom"/>
</dbReference>
<keyword evidence="5 8" id="KW-0378">Hydrolase</keyword>
<feature type="active site" description="Charge relay system" evidence="8">
    <location>
        <position position="209"/>
    </location>
</feature>
<keyword evidence="7" id="KW-0325">Glycoprotein</keyword>
<keyword evidence="3 10" id="KW-0732">Signal</keyword>
<evidence type="ECO:0000256" key="10">
    <source>
        <dbReference type="SAM" id="SignalP"/>
    </source>
</evidence>
<dbReference type="Pfam" id="PF14312">
    <property type="entry name" value="FG-GAP_2"/>
    <property type="match status" value="1"/>
</dbReference>
<protein>
    <recommendedName>
        <fullName evidence="11">Peptidase S8/S53 domain-containing protein</fullName>
    </recommendedName>
</protein>
<organism evidence="12 13">
    <name type="scientific">Streptomyces gulbargensis</name>
    <dbReference type="NCBI Taxonomy" id="364901"/>
    <lineage>
        <taxon>Bacteria</taxon>
        <taxon>Bacillati</taxon>
        <taxon>Actinomycetota</taxon>
        <taxon>Actinomycetes</taxon>
        <taxon>Kitasatosporales</taxon>
        <taxon>Streptomycetaceae</taxon>
        <taxon>Streptomyces</taxon>
    </lineage>
</organism>
<dbReference type="Pfam" id="PF00082">
    <property type="entry name" value="Peptidase_S8"/>
    <property type="match status" value="1"/>
</dbReference>
<dbReference type="InterPro" id="IPR028994">
    <property type="entry name" value="Integrin_alpha_N"/>
</dbReference>
<dbReference type="InterPro" id="IPR036852">
    <property type="entry name" value="Peptidase_S8/S53_dom_sf"/>
</dbReference>
<dbReference type="Proteomes" id="UP001501000">
    <property type="component" value="Unassembled WGS sequence"/>
</dbReference>
<dbReference type="PROSITE" id="PS51892">
    <property type="entry name" value="SUBTILASE"/>
    <property type="match status" value="1"/>
</dbReference>
<comment type="caution">
    <text evidence="12">The sequence shown here is derived from an EMBL/GenBank/DDBJ whole genome shotgun (WGS) entry which is preliminary data.</text>
</comment>
<feature type="active site" description="Charge relay system" evidence="8">
    <location>
        <position position="388"/>
    </location>
</feature>
<dbReference type="PROSITE" id="PS00138">
    <property type="entry name" value="SUBTILASE_SER"/>
    <property type="match status" value="1"/>
</dbReference>
<evidence type="ECO:0000256" key="8">
    <source>
        <dbReference type="PROSITE-ProRule" id="PRU01240"/>
    </source>
</evidence>